<name>X1IX74_9ZZZZ</name>
<evidence type="ECO:0000313" key="1">
    <source>
        <dbReference type="EMBL" id="GAH87031.1"/>
    </source>
</evidence>
<proteinExistence type="predicted"/>
<reference evidence="1" key="1">
    <citation type="journal article" date="2014" name="Front. Microbiol.">
        <title>High frequency of phylogenetically diverse reductive dehalogenase-homologous genes in deep subseafloor sedimentary metagenomes.</title>
        <authorList>
            <person name="Kawai M."/>
            <person name="Futagami T."/>
            <person name="Toyoda A."/>
            <person name="Takaki Y."/>
            <person name="Nishi S."/>
            <person name="Hori S."/>
            <person name="Arai W."/>
            <person name="Tsubouchi T."/>
            <person name="Morono Y."/>
            <person name="Uchiyama I."/>
            <person name="Ito T."/>
            <person name="Fujiyama A."/>
            <person name="Inagaki F."/>
            <person name="Takami H."/>
        </authorList>
    </citation>
    <scope>NUCLEOTIDE SEQUENCE</scope>
    <source>
        <strain evidence="1">Expedition CK06-06</strain>
    </source>
</reference>
<protein>
    <submittedName>
        <fullName evidence="1">Uncharacterized protein</fullName>
    </submittedName>
</protein>
<sequence>MGEKFPGVRVDPAQWSIKEWKQVATVWTNASRLLCPTPCFLLSMNVAGYRNDNGELMLYDAHGAIGSEKYHIRVMSTDSKFIDFTVPVYFSKAMYVNLVNKIDCVTIQYLPWNP</sequence>
<dbReference type="AlphaFoldDB" id="X1IX74"/>
<gene>
    <name evidence="1" type="ORF">S03H2_61888</name>
</gene>
<dbReference type="EMBL" id="BARU01039986">
    <property type="protein sequence ID" value="GAH87031.1"/>
    <property type="molecule type" value="Genomic_DNA"/>
</dbReference>
<accession>X1IX74</accession>
<organism evidence="1">
    <name type="scientific">marine sediment metagenome</name>
    <dbReference type="NCBI Taxonomy" id="412755"/>
    <lineage>
        <taxon>unclassified sequences</taxon>
        <taxon>metagenomes</taxon>
        <taxon>ecological metagenomes</taxon>
    </lineage>
</organism>
<comment type="caution">
    <text evidence="1">The sequence shown here is derived from an EMBL/GenBank/DDBJ whole genome shotgun (WGS) entry which is preliminary data.</text>
</comment>